<dbReference type="AlphaFoldDB" id="A0A9D2HAR5"/>
<feature type="transmembrane region" description="Helical" evidence="1">
    <location>
        <begin position="73"/>
        <end position="94"/>
    </location>
</feature>
<dbReference type="InterPro" id="IPR021299">
    <property type="entry name" value="DUF2871"/>
</dbReference>
<keyword evidence="1" id="KW-1133">Transmembrane helix</keyword>
<keyword evidence="1" id="KW-0472">Membrane</keyword>
<evidence type="ECO:0000256" key="1">
    <source>
        <dbReference type="SAM" id="Phobius"/>
    </source>
</evidence>
<feature type="transmembrane region" description="Helical" evidence="1">
    <location>
        <begin position="42"/>
        <end position="61"/>
    </location>
</feature>
<reference evidence="2" key="2">
    <citation type="submission" date="2021-04" db="EMBL/GenBank/DDBJ databases">
        <authorList>
            <person name="Gilroy R."/>
        </authorList>
    </citation>
    <scope>NUCLEOTIDE SEQUENCE</scope>
    <source>
        <strain evidence="2">ChiSjej2B20-11307</strain>
    </source>
</reference>
<proteinExistence type="predicted"/>
<gene>
    <name evidence="2" type="ORF">H9798_07985</name>
</gene>
<keyword evidence="1" id="KW-0812">Transmembrane</keyword>
<organism evidence="2 3">
    <name type="scientific">Candidatus Mediterraneibacter pullicola</name>
    <dbReference type="NCBI Taxonomy" id="2838682"/>
    <lineage>
        <taxon>Bacteria</taxon>
        <taxon>Bacillati</taxon>
        <taxon>Bacillota</taxon>
        <taxon>Clostridia</taxon>
        <taxon>Lachnospirales</taxon>
        <taxon>Lachnospiraceae</taxon>
        <taxon>Mediterraneibacter</taxon>
    </lineage>
</organism>
<sequence>MKKMVNISLVYFIFAMAGGVFYREFTKLYGYTGLTSLRVVHTHLLVLGTFLFLLLALACKATDIQKSGQFKRFLVLYNIALPLMVIMLLVRGIIQVLDIELGSGDAAVSGIAGVSHILLLIAFIFFFLSLRDAASGKEAIELIKKKKQM</sequence>
<protein>
    <submittedName>
        <fullName evidence="2">DUF2871 domain-containing protein</fullName>
    </submittedName>
</protein>
<dbReference type="Pfam" id="PF11070">
    <property type="entry name" value="DUF2871"/>
    <property type="match status" value="1"/>
</dbReference>
<evidence type="ECO:0000313" key="2">
    <source>
        <dbReference type="EMBL" id="HJA07059.1"/>
    </source>
</evidence>
<comment type="caution">
    <text evidence="2">The sequence shown here is derived from an EMBL/GenBank/DDBJ whole genome shotgun (WGS) entry which is preliminary data.</text>
</comment>
<dbReference type="EMBL" id="DXAK01000043">
    <property type="protein sequence ID" value="HJA07059.1"/>
    <property type="molecule type" value="Genomic_DNA"/>
</dbReference>
<reference evidence="2" key="1">
    <citation type="journal article" date="2021" name="PeerJ">
        <title>Extensive microbial diversity within the chicken gut microbiome revealed by metagenomics and culture.</title>
        <authorList>
            <person name="Gilroy R."/>
            <person name="Ravi A."/>
            <person name="Getino M."/>
            <person name="Pursley I."/>
            <person name="Horton D.L."/>
            <person name="Alikhan N.F."/>
            <person name="Baker D."/>
            <person name="Gharbi K."/>
            <person name="Hall N."/>
            <person name="Watson M."/>
            <person name="Adriaenssens E.M."/>
            <person name="Foster-Nyarko E."/>
            <person name="Jarju S."/>
            <person name="Secka A."/>
            <person name="Antonio M."/>
            <person name="Oren A."/>
            <person name="Chaudhuri R.R."/>
            <person name="La Ragione R."/>
            <person name="Hildebrand F."/>
            <person name="Pallen M.J."/>
        </authorList>
    </citation>
    <scope>NUCLEOTIDE SEQUENCE</scope>
    <source>
        <strain evidence="2">ChiSjej2B20-11307</strain>
    </source>
</reference>
<feature type="transmembrane region" description="Helical" evidence="1">
    <location>
        <begin position="5"/>
        <end position="22"/>
    </location>
</feature>
<evidence type="ECO:0000313" key="3">
    <source>
        <dbReference type="Proteomes" id="UP000824223"/>
    </source>
</evidence>
<name>A0A9D2HAR5_9FIRM</name>
<dbReference type="Proteomes" id="UP000824223">
    <property type="component" value="Unassembled WGS sequence"/>
</dbReference>
<accession>A0A9D2HAR5</accession>
<feature type="transmembrane region" description="Helical" evidence="1">
    <location>
        <begin position="106"/>
        <end position="128"/>
    </location>
</feature>